<dbReference type="SUPFAM" id="SSF56935">
    <property type="entry name" value="Porins"/>
    <property type="match status" value="1"/>
</dbReference>
<proteinExistence type="predicted"/>
<dbReference type="EMBL" id="DTHG01000076">
    <property type="protein sequence ID" value="HGW92054.1"/>
    <property type="molecule type" value="Genomic_DNA"/>
</dbReference>
<evidence type="ECO:0000313" key="1">
    <source>
        <dbReference type="EMBL" id="HGW92054.1"/>
    </source>
</evidence>
<accession>A0A7C4UCW6</accession>
<protein>
    <recommendedName>
        <fullName evidence="2">PorV/PorQ family protein</fullName>
    </recommendedName>
</protein>
<evidence type="ECO:0008006" key="2">
    <source>
        <dbReference type="Google" id="ProtNLM"/>
    </source>
</evidence>
<organism evidence="1">
    <name type="scientific">candidate division WOR-3 bacterium</name>
    <dbReference type="NCBI Taxonomy" id="2052148"/>
    <lineage>
        <taxon>Bacteria</taxon>
        <taxon>Bacteria division WOR-3</taxon>
    </lineage>
</organism>
<gene>
    <name evidence="1" type="ORF">ENV67_05890</name>
</gene>
<name>A0A7C4UCW6_UNCW3</name>
<dbReference type="Gene3D" id="2.40.160.60">
    <property type="entry name" value="Outer membrane protein transport protein (OMPP1/FadL/TodX)"/>
    <property type="match status" value="1"/>
</dbReference>
<sequence>MKRFLFFLLPLPILFFAQEINWNLMGSGARAMGMGGAFISVADDASSILWNPAGIAQLIKPEISFCGSFRLEDWSTAEGYSDYSYTHFLVDHASVVLPFSLGGGRVVFSFAYHPILDWYRLDTDTISEYWGDYLYYRKLSGPFSSFAPALGFNMGQFSLGASFDLWKFGPKYYEYEKYDSAGFAYEYEYNEKNNPSSIGINLGALYTSEMFRFGGVIRLPHTLKQHIEWEKTMTGDINYDSSGTIEGSEIGFPMMFGFGGSVILANALTIALDYEIRPYSKMTINGATYTNVYDCNQLRVGLEYMFNIEKFALPLRVGYMTDPKTYADKNGHVVGNAFTGGMGFVFDRISFDIATYYMFSNELYEGMSEEGTYTRFHIYLSTAIRL</sequence>
<dbReference type="AlphaFoldDB" id="A0A7C4UCW6"/>
<reference evidence="1" key="1">
    <citation type="journal article" date="2020" name="mSystems">
        <title>Genome- and Community-Level Interaction Insights into Carbon Utilization and Element Cycling Functions of Hydrothermarchaeota in Hydrothermal Sediment.</title>
        <authorList>
            <person name="Zhou Z."/>
            <person name="Liu Y."/>
            <person name="Xu W."/>
            <person name="Pan J."/>
            <person name="Luo Z.H."/>
            <person name="Li M."/>
        </authorList>
    </citation>
    <scope>NUCLEOTIDE SEQUENCE [LARGE SCALE GENOMIC DNA]</scope>
    <source>
        <strain evidence="1">SpSt-780</strain>
    </source>
</reference>
<comment type="caution">
    <text evidence="1">The sequence shown here is derived from an EMBL/GenBank/DDBJ whole genome shotgun (WGS) entry which is preliminary data.</text>
</comment>